<sequence>MRRSSRSRISAWSGICLRSCRNWKQPFKLGEGGSTTAPAPSRRGRALGWLAGVAVVYLVALWYLDRDKNVLSRLSDLAAPLMLCATAQLASYGVRYQRWRMLLHAQGHCTFAWWPGLAAYLAGFAFTASPGKAGELLRIRYFSRWGVPPQTTLATFIHERALDLLVITLLATGAAGLVPLFGVLTAVVLTVTLGLWLAAGCSALQQLAQGVVVRLPSRRLRQLCMFLLGGIHALRPLLRPGLTLKAAAHGTAAWLLTAAAFAWLCHALGITLAWQHAVAIYPLAMLVGALSFIPGGVGTTEAAIVVMLTHTGADLDVALTAAIGIRLASLWLAILLGMTAMAGLEARRPD</sequence>
<proteinExistence type="predicted"/>
<accession>A0AAJ2J7Z4</accession>
<keyword evidence="5 6" id="KW-0472">Membrane</keyword>
<feature type="transmembrane region" description="Helical" evidence="6">
    <location>
        <begin position="250"/>
        <end position="271"/>
    </location>
</feature>
<comment type="caution">
    <text evidence="7">The sequence shown here is derived from an EMBL/GenBank/DDBJ whole genome shotgun (WGS) entry which is preliminary data.</text>
</comment>
<dbReference type="EMBL" id="JAVSKO010000001">
    <property type="protein sequence ID" value="MDT3466496.1"/>
    <property type="molecule type" value="Genomic_DNA"/>
</dbReference>
<dbReference type="RefSeq" id="WP_312560063.1">
    <property type="nucleotide sequence ID" value="NZ_JAVSKO010000001.1"/>
</dbReference>
<dbReference type="InterPro" id="IPR022791">
    <property type="entry name" value="L-PG_synthase/AglD"/>
</dbReference>
<protein>
    <submittedName>
        <fullName evidence="7">Lysylphosphatidylglycerol synthase transmembrane domain-containing protein</fullName>
    </submittedName>
</protein>
<feature type="transmembrane region" description="Helical" evidence="6">
    <location>
        <begin position="278"/>
        <end position="297"/>
    </location>
</feature>
<reference evidence="7" key="1">
    <citation type="submission" date="2023-07" db="EMBL/GenBank/DDBJ databases">
        <title>Comparative genomics of clinical Stenotrophomonas maltophilia isolates reveals regions of diversity which correlate with colonization and persistence in vivo.</title>
        <authorList>
            <person name="Mcdaniel M.S."/>
            <person name="Swords W.E."/>
            <person name="Sumpter N.A."/>
            <person name="Lindgren N.R."/>
            <person name="Billiot C.E."/>
        </authorList>
    </citation>
    <scope>NUCLEOTIDE SEQUENCE</scope>
    <source>
        <strain evidence="7">Ism4</strain>
    </source>
</reference>
<evidence type="ECO:0000256" key="3">
    <source>
        <dbReference type="ARBA" id="ARBA00022692"/>
    </source>
</evidence>
<feature type="transmembrane region" description="Helical" evidence="6">
    <location>
        <begin position="317"/>
        <end position="344"/>
    </location>
</feature>
<dbReference type="GO" id="GO:0005886">
    <property type="term" value="C:plasma membrane"/>
    <property type="evidence" value="ECO:0007669"/>
    <property type="project" value="UniProtKB-SubCell"/>
</dbReference>
<dbReference type="Proteomes" id="UP001251948">
    <property type="component" value="Unassembled WGS sequence"/>
</dbReference>
<keyword evidence="3 6" id="KW-0812">Transmembrane</keyword>
<keyword evidence="4 6" id="KW-1133">Transmembrane helix</keyword>
<evidence type="ECO:0000256" key="4">
    <source>
        <dbReference type="ARBA" id="ARBA00022989"/>
    </source>
</evidence>
<feature type="transmembrane region" description="Helical" evidence="6">
    <location>
        <begin position="46"/>
        <end position="65"/>
    </location>
</feature>
<keyword evidence="2" id="KW-1003">Cell membrane</keyword>
<dbReference type="PANTHER" id="PTHR39087">
    <property type="entry name" value="UPF0104 MEMBRANE PROTEIN MJ1595"/>
    <property type="match status" value="1"/>
</dbReference>
<evidence type="ECO:0000256" key="6">
    <source>
        <dbReference type="SAM" id="Phobius"/>
    </source>
</evidence>
<dbReference type="AlphaFoldDB" id="A0AAJ2J7Z4"/>
<feature type="transmembrane region" description="Helical" evidence="6">
    <location>
        <begin position="187"/>
        <end position="208"/>
    </location>
</feature>
<dbReference type="Pfam" id="PF03706">
    <property type="entry name" value="LPG_synthase_TM"/>
    <property type="match status" value="1"/>
</dbReference>
<name>A0AAJ2J7Z4_STEMA</name>
<organism evidence="7 8">
    <name type="scientific">Stenotrophomonas maltophilia</name>
    <name type="common">Pseudomonas maltophilia</name>
    <name type="synonym">Xanthomonas maltophilia</name>
    <dbReference type="NCBI Taxonomy" id="40324"/>
    <lineage>
        <taxon>Bacteria</taxon>
        <taxon>Pseudomonadati</taxon>
        <taxon>Pseudomonadota</taxon>
        <taxon>Gammaproteobacteria</taxon>
        <taxon>Lysobacterales</taxon>
        <taxon>Lysobacteraceae</taxon>
        <taxon>Stenotrophomonas</taxon>
        <taxon>Stenotrophomonas maltophilia group</taxon>
    </lineage>
</organism>
<feature type="transmembrane region" description="Helical" evidence="6">
    <location>
        <begin position="77"/>
        <end position="94"/>
    </location>
</feature>
<gene>
    <name evidence="7" type="ORF">ROV92_00485</name>
</gene>
<evidence type="ECO:0000256" key="5">
    <source>
        <dbReference type="ARBA" id="ARBA00023136"/>
    </source>
</evidence>
<comment type="subcellular location">
    <subcellularLocation>
        <location evidence="1">Cell membrane</location>
        <topology evidence="1">Multi-pass membrane protein</topology>
    </subcellularLocation>
</comment>
<feature type="transmembrane region" description="Helical" evidence="6">
    <location>
        <begin position="220"/>
        <end position="238"/>
    </location>
</feature>
<evidence type="ECO:0000256" key="2">
    <source>
        <dbReference type="ARBA" id="ARBA00022475"/>
    </source>
</evidence>
<evidence type="ECO:0000313" key="8">
    <source>
        <dbReference type="Proteomes" id="UP001251948"/>
    </source>
</evidence>
<evidence type="ECO:0000256" key="1">
    <source>
        <dbReference type="ARBA" id="ARBA00004651"/>
    </source>
</evidence>
<evidence type="ECO:0000313" key="7">
    <source>
        <dbReference type="EMBL" id="MDT3466496.1"/>
    </source>
</evidence>
<dbReference type="PANTHER" id="PTHR39087:SF2">
    <property type="entry name" value="UPF0104 MEMBRANE PROTEIN MJ1595"/>
    <property type="match status" value="1"/>
</dbReference>